<organism evidence="2 3">
    <name type="scientific">Apiospora saccharicola</name>
    <dbReference type="NCBI Taxonomy" id="335842"/>
    <lineage>
        <taxon>Eukaryota</taxon>
        <taxon>Fungi</taxon>
        <taxon>Dikarya</taxon>
        <taxon>Ascomycota</taxon>
        <taxon>Pezizomycotina</taxon>
        <taxon>Sordariomycetes</taxon>
        <taxon>Xylariomycetidae</taxon>
        <taxon>Amphisphaeriales</taxon>
        <taxon>Apiosporaceae</taxon>
        <taxon>Apiospora</taxon>
    </lineage>
</organism>
<dbReference type="InterPro" id="IPR009003">
    <property type="entry name" value="Peptidase_S1_PA"/>
</dbReference>
<comment type="caution">
    <text evidence="2">The sequence shown here is derived from an EMBL/GenBank/DDBJ whole genome shotgun (WGS) entry which is preliminary data.</text>
</comment>
<accession>A0ABR1TJR6</accession>
<evidence type="ECO:0000313" key="2">
    <source>
        <dbReference type="EMBL" id="KAK8046885.1"/>
    </source>
</evidence>
<sequence length="583" mass="64210">MSDNIVPGQLAPTILGPVETTSDSSVRSSPTTTTTIRSLPTQSSTTSVVAGKEQPAAGRDEGPSRPVTPKPAYTWPTMAKEDSEKQSLDDQLAKDKVYIKKTPANCLPGPTFVSQALGTKEVSAIPVAPSSRPESSVKEEFQKMYRREARFMTQRLKAREIQRMCHITPSNDTEFSEYWEQSLLPQVVHILESNIQGAYHINVRKGHGPHERVIDVTTKDNCARVYSEQLKAAKDMVLPEDLSSKTQFDFRDGERVYCIGELNVHAPLLPDDATTTVANPHYYGDNPVMGDSVGTTSNDGGSATLGPLLEIDRRFYRLVNWHLFDDDKINGIRQCNSPTPPSLDLVHPSPDDLESSSSGRQLVEIGKTVAFSGLMYKTSRPISPPGALANPRVTTDWDLCETKESGVTNQIRHVMTGEWSKPLETGITEIAPMPKVGDVVYSAGRSSGYTLGRICQRGYSKNNDGSIVRDWAVSSVEDEDGAWLEGMGIQGDSGAGIMNLMTNQLVGQLWGRNHHQMYHEKPAMTYFTAISDVFDDIQERWPGGQCSRPKLPGETQGGTVDGRWLDEDYTKQITHSILAYGIC</sequence>
<keyword evidence="3" id="KW-1185">Reference proteome</keyword>
<proteinExistence type="predicted"/>
<dbReference type="SUPFAM" id="SSF50494">
    <property type="entry name" value="Trypsin-like serine proteases"/>
    <property type="match status" value="1"/>
</dbReference>
<dbReference type="EMBL" id="JAQQWM010000009">
    <property type="protein sequence ID" value="KAK8046885.1"/>
    <property type="molecule type" value="Genomic_DNA"/>
</dbReference>
<reference evidence="2 3" key="1">
    <citation type="submission" date="2023-01" db="EMBL/GenBank/DDBJ databases">
        <title>Analysis of 21 Apiospora genomes using comparative genomics revels a genus with tremendous synthesis potential of carbohydrate active enzymes and secondary metabolites.</title>
        <authorList>
            <person name="Sorensen T."/>
        </authorList>
    </citation>
    <scope>NUCLEOTIDE SEQUENCE [LARGE SCALE GENOMIC DNA]</scope>
    <source>
        <strain evidence="2 3">CBS 83171</strain>
    </source>
</reference>
<gene>
    <name evidence="2" type="ORF">PG996_014949</name>
</gene>
<protein>
    <submittedName>
        <fullName evidence="2">Zinc finger protein</fullName>
    </submittedName>
</protein>
<evidence type="ECO:0000256" key="1">
    <source>
        <dbReference type="SAM" id="MobiDB-lite"/>
    </source>
</evidence>
<feature type="region of interest" description="Disordered" evidence="1">
    <location>
        <begin position="335"/>
        <end position="359"/>
    </location>
</feature>
<feature type="compositionally biased region" description="Low complexity" evidence="1">
    <location>
        <begin position="20"/>
        <end position="43"/>
    </location>
</feature>
<feature type="region of interest" description="Disordered" evidence="1">
    <location>
        <begin position="1"/>
        <end position="89"/>
    </location>
</feature>
<evidence type="ECO:0000313" key="3">
    <source>
        <dbReference type="Proteomes" id="UP001446871"/>
    </source>
</evidence>
<dbReference type="Proteomes" id="UP001446871">
    <property type="component" value="Unassembled WGS sequence"/>
</dbReference>
<feature type="compositionally biased region" description="Basic and acidic residues" evidence="1">
    <location>
        <begin position="79"/>
        <end position="89"/>
    </location>
</feature>
<name>A0ABR1TJR6_9PEZI</name>